<dbReference type="EMBL" id="CP126056">
    <property type="protein sequence ID" value="WHX08355.1"/>
    <property type="molecule type" value="Genomic_DNA"/>
</dbReference>
<gene>
    <name evidence="2" type="ORF">KSU80_12330</name>
    <name evidence="3" type="ORF">QNN11_12260</name>
</gene>
<organism evidence="3 4">
    <name type="scientific">Phocaeicola dorei</name>
    <dbReference type="NCBI Taxonomy" id="357276"/>
    <lineage>
        <taxon>Bacteria</taxon>
        <taxon>Pseudomonadati</taxon>
        <taxon>Bacteroidota</taxon>
        <taxon>Bacteroidia</taxon>
        <taxon>Bacteroidales</taxon>
        <taxon>Bacteroidaceae</taxon>
        <taxon>Phocaeicola</taxon>
    </lineage>
</organism>
<evidence type="ECO:0000313" key="2">
    <source>
        <dbReference type="EMBL" id="MBV3123961.1"/>
    </source>
</evidence>
<dbReference type="Pfam" id="PF04230">
    <property type="entry name" value="PS_pyruv_trans"/>
    <property type="match status" value="1"/>
</dbReference>
<dbReference type="EMBL" id="JAHOAX010000010">
    <property type="protein sequence ID" value="MBV3123961.1"/>
    <property type="molecule type" value="Genomic_DNA"/>
</dbReference>
<dbReference type="AlphaFoldDB" id="A0AA95HRU4"/>
<name>A0AA95HRU4_9BACT</name>
<dbReference type="RefSeq" id="WP_117596291.1">
    <property type="nucleotide sequence ID" value="NZ_CAXSLT010000005.1"/>
</dbReference>
<reference evidence="3" key="2">
    <citation type="journal article" date="2023" name="Nat. Commun.">
        <title>Identification of a novel Human Milk Oligosaccharides utilization cluster in the infant gut commensal Bacteroides dorei.</title>
        <authorList>
            <person name="Kijner S."/>
            <person name="Ennis D."/>
            <person name="Shmorak S."/>
            <person name="Florentin A."/>
            <person name="Yassour M."/>
        </authorList>
    </citation>
    <scope>NUCLEOTIDE SEQUENCE</scope>
    <source>
        <strain evidence="3">2</strain>
    </source>
</reference>
<evidence type="ECO:0000259" key="1">
    <source>
        <dbReference type="Pfam" id="PF04230"/>
    </source>
</evidence>
<dbReference type="PANTHER" id="PTHR36836:SF1">
    <property type="entry name" value="COLANIC ACID BIOSYNTHESIS PROTEIN WCAK"/>
    <property type="match status" value="1"/>
</dbReference>
<dbReference type="GO" id="GO:0016740">
    <property type="term" value="F:transferase activity"/>
    <property type="evidence" value="ECO:0007669"/>
    <property type="project" value="UniProtKB-KW"/>
</dbReference>
<dbReference type="Proteomes" id="UP000777173">
    <property type="component" value="Unassembled WGS sequence"/>
</dbReference>
<dbReference type="InterPro" id="IPR007345">
    <property type="entry name" value="Polysacch_pyruvyl_Trfase"/>
</dbReference>
<dbReference type="Proteomes" id="UP001177934">
    <property type="component" value="Chromosome"/>
</dbReference>
<evidence type="ECO:0000313" key="3">
    <source>
        <dbReference type="EMBL" id="WHX08355.1"/>
    </source>
</evidence>
<dbReference type="PANTHER" id="PTHR36836">
    <property type="entry name" value="COLANIC ACID BIOSYNTHESIS PROTEIN WCAK"/>
    <property type="match status" value="1"/>
</dbReference>
<sequence length="428" mass="49289">MKNVCVLSDNRTGWNWGARATSIALIELIKQHCNICGIIYNDLKLSNVVLYHKFLFIKIYFFVNRTDSKKAVLLEKCLFHLKLLKRVFWIGDDHKKNIQMYYKYNVKNRLLEFIDNQLENADCLVVNGEGDMIFSYERYTLRFLLTIMEIAHKKKIDILFLNSMVSESPSNDNREKNGALKELCIKILRYCSVIQLRENMSGQLLSRVAPDILYDIVPDALFTWGKELSTVSLKNSNIVLNHEMEKLYGQYDFSMPYICISGSSLISTLDRIEVVNSFIKLVEALKKLKYPIYLIAPCTGDSFLKEVALESNVKYIPVNVSVLIGAKILANSILYISGRYHPSIMASLGGTPIICFTSNSHKMLGLQQLLQYEKLTHYELPLSDTSISEIVYKSAIYIQDKDMRTRIGRRVQKLNVCAYEKINKIFID</sequence>
<protein>
    <submittedName>
        <fullName evidence="3">Polysaccharide pyruvyl transferase family protein</fullName>
    </submittedName>
</protein>
<proteinExistence type="predicted"/>
<evidence type="ECO:0000313" key="4">
    <source>
        <dbReference type="Proteomes" id="UP001177934"/>
    </source>
</evidence>
<accession>A0AA95HRU4</accession>
<keyword evidence="3" id="KW-0808">Transferase</keyword>
<feature type="domain" description="Polysaccharide pyruvyl transferase" evidence="1">
    <location>
        <begin position="17"/>
        <end position="359"/>
    </location>
</feature>
<reference evidence="2" key="1">
    <citation type="submission" date="2021-06" db="EMBL/GenBank/DDBJ databases">
        <title>Collection of gut derived symbiotic bacterial strains cultured from healthy donors.</title>
        <authorList>
            <person name="Lin H."/>
            <person name="Littmann E."/>
            <person name="Pamer E.G."/>
        </authorList>
    </citation>
    <scope>NUCLEOTIDE SEQUENCE</scope>
    <source>
        <strain evidence="2">MSK.5.10</strain>
    </source>
</reference>